<dbReference type="PANTHER" id="PTHR33444:SF7">
    <property type="entry name" value="TRANSMEMBRANE PROTEIN 272"/>
    <property type="match status" value="1"/>
</dbReference>
<evidence type="ECO:0000313" key="3">
    <source>
        <dbReference type="Proteomes" id="UP000192578"/>
    </source>
</evidence>
<dbReference type="AlphaFoldDB" id="A0A1W0X920"/>
<reference evidence="3" key="1">
    <citation type="submission" date="2017-01" db="EMBL/GenBank/DDBJ databases">
        <title>Comparative genomics of anhydrobiosis in the tardigrade Hypsibius dujardini.</title>
        <authorList>
            <person name="Yoshida Y."/>
            <person name="Koutsovoulos G."/>
            <person name="Laetsch D."/>
            <person name="Stevens L."/>
            <person name="Kumar S."/>
            <person name="Horikawa D."/>
            <person name="Ishino K."/>
            <person name="Komine S."/>
            <person name="Tomita M."/>
            <person name="Blaxter M."/>
            <person name="Arakawa K."/>
        </authorList>
    </citation>
    <scope>NUCLEOTIDE SEQUENCE [LARGE SCALE GENOMIC DNA]</scope>
    <source>
        <strain evidence="3">Z151</strain>
    </source>
</reference>
<evidence type="ECO:0000313" key="2">
    <source>
        <dbReference type="EMBL" id="OQV23812.1"/>
    </source>
</evidence>
<protein>
    <submittedName>
        <fullName evidence="2">Uncharacterized protein</fullName>
    </submittedName>
</protein>
<feature type="transmembrane region" description="Helical" evidence="1">
    <location>
        <begin position="452"/>
        <end position="477"/>
    </location>
</feature>
<keyword evidence="1" id="KW-0472">Membrane</keyword>
<keyword evidence="1" id="KW-1133">Transmembrane helix</keyword>
<dbReference type="Gene3D" id="2.20.25.240">
    <property type="match status" value="1"/>
</dbReference>
<dbReference type="OrthoDB" id="6145089at2759"/>
<keyword evidence="3" id="KW-1185">Reference proteome</keyword>
<feature type="transmembrane region" description="Helical" evidence="1">
    <location>
        <begin position="380"/>
        <end position="408"/>
    </location>
</feature>
<comment type="caution">
    <text evidence="2">The sequence shown here is derived from an EMBL/GenBank/DDBJ whole genome shotgun (WGS) entry which is preliminary data.</text>
</comment>
<dbReference type="PANTHER" id="PTHR33444">
    <property type="entry name" value="SI:DKEY-19B23.12-RELATED"/>
    <property type="match status" value="1"/>
</dbReference>
<organism evidence="2 3">
    <name type="scientific">Hypsibius exemplaris</name>
    <name type="common">Freshwater tardigrade</name>
    <dbReference type="NCBI Taxonomy" id="2072580"/>
    <lineage>
        <taxon>Eukaryota</taxon>
        <taxon>Metazoa</taxon>
        <taxon>Ecdysozoa</taxon>
        <taxon>Tardigrada</taxon>
        <taxon>Eutardigrada</taxon>
        <taxon>Parachela</taxon>
        <taxon>Hypsibioidea</taxon>
        <taxon>Hypsibiidae</taxon>
        <taxon>Hypsibius</taxon>
    </lineage>
</organism>
<feature type="transmembrane region" description="Helical" evidence="1">
    <location>
        <begin position="497"/>
        <end position="524"/>
    </location>
</feature>
<sequence length="535" mass="60369">MLINGFIFKKHRAGSHSVPSSWRCQQSSCTAKLRLNNNTDDLVSHSTHNHVAVAGKAQANVALQEMKTQAAQSFDKPSQIQLTVSRSTRLSSLGSSASRRQLPKEYSGFERHKVHGVHRVPLSALTTVADVVMSLYFDHTHRGDNFLPKDSDSADPRRGIMFGTKDNVQVFARSNTWLCDGTFSVVPTLWAQLYTIHAIVHEAVLPCTYILLMEKSKAYMDVFGELRTIIRQLGPEYANYSGPRMMLIDFEKRGSVCVAFIAPRLRRGKEKIADVVSSICGWNFTPLTARTRHFGIGLHREFLDKCGVDSLDYDIFERRNFCIRMTETQVVIGPGSSKPGQPTVQVHTFRKADQFSGPVERNISWEIAADGKIVHKNYRYYCCVVWGVLWRSLLGITAVYMIVIGSIYLIDCRVDKRIPLYMIVGGVALLPIFLLAVYMIKKDRVFEGLWKLIGSFICSPIILFAIIWTIVGGVWTFGAASVVELQNHESPQYCHPVLFVSSAVSVILIFLLLCIFLFISIRYFRRGVQRGMNRN</sequence>
<dbReference type="Proteomes" id="UP000192578">
    <property type="component" value="Unassembled WGS sequence"/>
</dbReference>
<accession>A0A1W0X920</accession>
<dbReference type="InterPro" id="IPR040350">
    <property type="entry name" value="TMEM272"/>
</dbReference>
<evidence type="ECO:0000256" key="1">
    <source>
        <dbReference type="SAM" id="Phobius"/>
    </source>
</evidence>
<name>A0A1W0X920_HYPEX</name>
<dbReference type="EMBL" id="MTYJ01000009">
    <property type="protein sequence ID" value="OQV23812.1"/>
    <property type="molecule type" value="Genomic_DNA"/>
</dbReference>
<proteinExistence type="predicted"/>
<keyword evidence="1" id="KW-0812">Transmembrane</keyword>
<feature type="transmembrane region" description="Helical" evidence="1">
    <location>
        <begin position="420"/>
        <end position="440"/>
    </location>
</feature>
<gene>
    <name evidence="2" type="ORF">BV898_02164</name>
</gene>